<proteinExistence type="predicted"/>
<sequence>MRATIAEELLLLRLDDEDGKKRGDSTKMGFGVVGAHLLELGLAGRVELEGKKIAVRGDSPVGEAATDEVLQALTEAKRPATPHTWMSKLSSKSTKATMESLVDKGFVHEEERKVLGLFPGKRYPAADDSAEADARRRLRTVLIEGQRPDARTAALVGMVHATGLAKSLFPESDGKEIAKRAKEIAESGDDLASDAVTKTVAAVSTAVQTAVMAAVGGSGQ</sequence>
<dbReference type="GO" id="GO:0048194">
    <property type="term" value="P:Golgi vesicle budding"/>
    <property type="evidence" value="ECO:0007669"/>
    <property type="project" value="TreeGrafter"/>
</dbReference>
<dbReference type="GO" id="GO:0005829">
    <property type="term" value="C:cytosol"/>
    <property type="evidence" value="ECO:0007669"/>
    <property type="project" value="TreeGrafter"/>
</dbReference>
<organism evidence="5 6">
    <name type="scientific">Tamaricihabitans halophyticus</name>
    <dbReference type="NCBI Taxonomy" id="1262583"/>
    <lineage>
        <taxon>Bacteria</taxon>
        <taxon>Bacillati</taxon>
        <taxon>Actinomycetota</taxon>
        <taxon>Actinomycetes</taxon>
        <taxon>Pseudonocardiales</taxon>
        <taxon>Pseudonocardiaceae</taxon>
        <taxon>Tamaricihabitans</taxon>
    </lineage>
</organism>
<dbReference type="InterPro" id="IPR038261">
    <property type="entry name" value="GPP34-like_sf"/>
</dbReference>
<name>A0A4R2QZL6_9PSEU</name>
<keyword evidence="6" id="KW-1185">Reference proteome</keyword>
<evidence type="ECO:0000313" key="6">
    <source>
        <dbReference type="Proteomes" id="UP000294911"/>
    </source>
</evidence>
<dbReference type="Pfam" id="PF05719">
    <property type="entry name" value="GPP34"/>
    <property type="match status" value="1"/>
</dbReference>
<dbReference type="Gene3D" id="1.10.3630.10">
    <property type="entry name" value="yeast vps74-n-term truncation variant domain like"/>
    <property type="match status" value="1"/>
</dbReference>
<dbReference type="GO" id="GO:0007030">
    <property type="term" value="P:Golgi organization"/>
    <property type="evidence" value="ECO:0007669"/>
    <property type="project" value="TreeGrafter"/>
</dbReference>
<dbReference type="Proteomes" id="UP000294911">
    <property type="component" value="Unassembled WGS sequence"/>
</dbReference>
<keyword evidence="3" id="KW-0446">Lipid-binding</keyword>
<dbReference type="AlphaFoldDB" id="A0A4R2QZL6"/>
<evidence type="ECO:0000256" key="4">
    <source>
        <dbReference type="ARBA" id="ARBA00023136"/>
    </source>
</evidence>
<dbReference type="OrthoDB" id="4962633at2"/>
<gene>
    <name evidence="5" type="ORF">EV191_10242</name>
</gene>
<keyword evidence="4" id="KW-0472">Membrane</keyword>
<comment type="caution">
    <text evidence="5">The sequence shown here is derived from an EMBL/GenBank/DDBJ whole genome shotgun (WGS) entry which is preliminary data.</text>
</comment>
<comment type="subcellular location">
    <subcellularLocation>
        <location evidence="1">Golgi apparatus membrane</location>
        <topology evidence="1">Peripheral membrane protein</topology>
        <orientation evidence="1">Cytoplasmic side</orientation>
    </subcellularLocation>
</comment>
<dbReference type="GO" id="GO:0006890">
    <property type="term" value="P:retrograde vesicle-mediated transport, Golgi to endoplasmic reticulum"/>
    <property type="evidence" value="ECO:0007669"/>
    <property type="project" value="TreeGrafter"/>
</dbReference>
<accession>A0A4R2QZL6</accession>
<reference evidence="5 6" key="1">
    <citation type="submission" date="2019-03" db="EMBL/GenBank/DDBJ databases">
        <title>Genomic Encyclopedia of Type Strains, Phase IV (KMG-IV): sequencing the most valuable type-strain genomes for metagenomic binning, comparative biology and taxonomic classification.</title>
        <authorList>
            <person name="Goeker M."/>
        </authorList>
    </citation>
    <scope>NUCLEOTIDE SEQUENCE [LARGE SCALE GENOMIC DNA]</scope>
    <source>
        <strain evidence="5 6">DSM 45765</strain>
    </source>
</reference>
<evidence type="ECO:0000313" key="5">
    <source>
        <dbReference type="EMBL" id="TCP54834.1"/>
    </source>
</evidence>
<evidence type="ECO:0000256" key="3">
    <source>
        <dbReference type="ARBA" id="ARBA00023121"/>
    </source>
</evidence>
<dbReference type="GO" id="GO:0043001">
    <property type="term" value="P:Golgi to plasma membrane protein transport"/>
    <property type="evidence" value="ECO:0007669"/>
    <property type="project" value="TreeGrafter"/>
</dbReference>
<keyword evidence="2" id="KW-0333">Golgi apparatus</keyword>
<dbReference type="InterPro" id="IPR008628">
    <property type="entry name" value="GPP34-like"/>
</dbReference>
<dbReference type="GO" id="GO:0012505">
    <property type="term" value="C:endomembrane system"/>
    <property type="evidence" value="ECO:0007669"/>
    <property type="project" value="UniProtKB-ARBA"/>
</dbReference>
<dbReference type="PANTHER" id="PTHR12704:SF2">
    <property type="entry name" value="GOLGI PHOSPHOPROTEIN 3 HOMOLOG SAURON"/>
    <property type="match status" value="1"/>
</dbReference>
<dbReference type="EMBL" id="SLXQ01000002">
    <property type="protein sequence ID" value="TCP54834.1"/>
    <property type="molecule type" value="Genomic_DNA"/>
</dbReference>
<evidence type="ECO:0000256" key="2">
    <source>
        <dbReference type="ARBA" id="ARBA00023034"/>
    </source>
</evidence>
<dbReference type="RefSeq" id="WP_132876246.1">
    <property type="nucleotide sequence ID" value="NZ_SLXQ01000002.1"/>
</dbReference>
<dbReference type="GO" id="GO:0070273">
    <property type="term" value="F:phosphatidylinositol-4-phosphate binding"/>
    <property type="evidence" value="ECO:0007669"/>
    <property type="project" value="InterPro"/>
</dbReference>
<evidence type="ECO:0000256" key="1">
    <source>
        <dbReference type="ARBA" id="ARBA00004255"/>
    </source>
</evidence>
<protein>
    <submittedName>
        <fullName evidence="5">Golgi phosphoprotein 3 GPP34</fullName>
    </submittedName>
</protein>
<dbReference type="PANTHER" id="PTHR12704">
    <property type="entry name" value="TRANS-GOLGI PROTEIN GMX33"/>
    <property type="match status" value="1"/>
</dbReference>